<feature type="transmembrane region" description="Helical" evidence="1">
    <location>
        <begin position="178"/>
        <end position="196"/>
    </location>
</feature>
<reference evidence="2 3" key="1">
    <citation type="submission" date="2021-06" db="EMBL/GenBank/DDBJ databases">
        <authorList>
            <person name="Sun Q."/>
            <person name="Li D."/>
        </authorList>
    </citation>
    <scope>NUCLEOTIDE SEQUENCE [LARGE SCALE GENOMIC DNA]</scope>
    <source>
        <strain evidence="2 3">MSJ-11</strain>
    </source>
</reference>
<keyword evidence="1" id="KW-0812">Transmembrane</keyword>
<evidence type="ECO:0000313" key="3">
    <source>
        <dbReference type="Proteomes" id="UP000726170"/>
    </source>
</evidence>
<comment type="caution">
    <text evidence="2">The sequence shown here is derived from an EMBL/GenBank/DDBJ whole genome shotgun (WGS) entry which is preliminary data.</text>
</comment>
<sequence length="236" mass="25461">MNNNTENFSKSVHRAGRITVILALTCFLMLPIVLALYYKADVDMAKVIANTAPIFITFAAAGICEILSFSPIIGAGGVYLGCITGNLSNLKLPAALSAMEVTGCEPGTEKGDVLAIIAIAASSIVTVVIVFLGMLFLGSLIEPLFNNPYIQPAFNNLIPALFGSIMAPFIIKSKKESILPIVLPIIFLIIVSRGKYATIQGYVMPIFILISMAYSYWLNKDLFKNTKSTKNTSQNV</sequence>
<protein>
    <submittedName>
        <fullName evidence="2">Uncharacterized protein</fullName>
    </submittedName>
</protein>
<dbReference type="RefSeq" id="WP_216438985.1">
    <property type="nucleotide sequence ID" value="NZ_JAHLQF010000002.1"/>
</dbReference>
<keyword evidence="1" id="KW-1133">Transmembrane helix</keyword>
<accession>A0ABS6EHL7</accession>
<keyword evidence="3" id="KW-1185">Reference proteome</keyword>
<feature type="transmembrane region" description="Helical" evidence="1">
    <location>
        <begin position="153"/>
        <end position="171"/>
    </location>
</feature>
<feature type="transmembrane region" description="Helical" evidence="1">
    <location>
        <begin position="52"/>
        <end position="82"/>
    </location>
</feature>
<proteinExistence type="predicted"/>
<organism evidence="2 3">
    <name type="scientific">Clostridium mobile</name>
    <dbReference type="NCBI Taxonomy" id="2841512"/>
    <lineage>
        <taxon>Bacteria</taxon>
        <taxon>Bacillati</taxon>
        <taxon>Bacillota</taxon>
        <taxon>Clostridia</taxon>
        <taxon>Eubacteriales</taxon>
        <taxon>Clostridiaceae</taxon>
        <taxon>Clostridium</taxon>
    </lineage>
</organism>
<feature type="transmembrane region" description="Helical" evidence="1">
    <location>
        <begin position="202"/>
        <end position="218"/>
    </location>
</feature>
<keyword evidence="1" id="KW-0472">Membrane</keyword>
<dbReference type="EMBL" id="JAHLQF010000002">
    <property type="protein sequence ID" value="MBU5484513.1"/>
    <property type="molecule type" value="Genomic_DNA"/>
</dbReference>
<gene>
    <name evidence="2" type="ORF">KQI86_09240</name>
</gene>
<evidence type="ECO:0000256" key="1">
    <source>
        <dbReference type="SAM" id="Phobius"/>
    </source>
</evidence>
<evidence type="ECO:0000313" key="2">
    <source>
        <dbReference type="EMBL" id="MBU5484513.1"/>
    </source>
</evidence>
<feature type="transmembrane region" description="Helical" evidence="1">
    <location>
        <begin position="20"/>
        <end position="40"/>
    </location>
</feature>
<dbReference type="Proteomes" id="UP000726170">
    <property type="component" value="Unassembled WGS sequence"/>
</dbReference>
<feature type="transmembrane region" description="Helical" evidence="1">
    <location>
        <begin position="113"/>
        <end position="141"/>
    </location>
</feature>
<name>A0ABS6EHL7_9CLOT</name>